<dbReference type="EMBL" id="CP029480">
    <property type="protein sequence ID" value="AWV97117.1"/>
    <property type="molecule type" value="Genomic_DNA"/>
</dbReference>
<proteinExistence type="predicted"/>
<dbReference type="KEGG" id="als:DJ013_02580"/>
<dbReference type="Gene3D" id="2.160.20.10">
    <property type="entry name" value="Single-stranded right-handed beta-helix, Pectin lyase-like"/>
    <property type="match status" value="2"/>
</dbReference>
<organism evidence="2 3">
    <name type="scientific">Arcticibacterium luteifluviistationis</name>
    <dbReference type="NCBI Taxonomy" id="1784714"/>
    <lineage>
        <taxon>Bacteria</taxon>
        <taxon>Pseudomonadati</taxon>
        <taxon>Bacteroidota</taxon>
        <taxon>Cytophagia</taxon>
        <taxon>Cytophagales</taxon>
        <taxon>Leadbetterellaceae</taxon>
        <taxon>Arcticibacterium</taxon>
    </lineage>
</organism>
<evidence type="ECO:0000313" key="2">
    <source>
        <dbReference type="EMBL" id="AWV97117.1"/>
    </source>
</evidence>
<evidence type="ECO:0000256" key="1">
    <source>
        <dbReference type="SAM" id="SignalP"/>
    </source>
</evidence>
<keyword evidence="2" id="KW-0456">Lyase</keyword>
<dbReference type="Pfam" id="PF14592">
    <property type="entry name" value="Chondroitinas_B"/>
    <property type="match status" value="1"/>
</dbReference>
<dbReference type="PROSITE" id="PS51257">
    <property type="entry name" value="PROKAR_LIPOPROTEIN"/>
    <property type="match status" value="1"/>
</dbReference>
<gene>
    <name evidence="2" type="ORF">DJ013_02580</name>
</gene>
<sequence>MKKSLLITIGALLLFASCQNLSQKGVLVNNIDELNKSIKEASPGDEIILANGTWKDVQIKFYGIGTKEQPISLRAETPGEVFIEGQSYLHLGGENLLVSGLYFRNGYTPSSGIIRYKIGEDSVANHSTVTNCVIDGFTQPSRLTSDRWVEFYGRHNQMDHCYIAGKSNDGNTLMVYHTGNENTNNHHQIVYNYFGPRPRKGGPRGETVRMGNPQMTPGYVNVSNNFFDACNGEVEIVSDKADYNTFRNNIFYKCEGSLVLRHANYGTVDGNIFIGGDDSPFYGGIRIVNTGHWITNNYFYKIRGEEFRSPIALMNGIPNSILNRYKQVTDAVIAYNTWVDCKSPWQLGVGQNRASAGVLPASEIRSLPPIRTTLANNLIYNTKEDASPIAKHDEIDGILFKNNILDNNGSVYSDYGVLRNEHVAMKRVNEWLYAPLESQNLFLDDTFAGYDFKRIEKDLFGDSRAEKSRVGAINNLTTAEGFVIDKKKYGPDWYSTDKVPTVPNMLSATSAAGELAKTIASAKSGDIIDLSDEVYLLDAPLKIDKEITLRRKGENKAQLIYKGAANTPAFEMNPKGIIKLDNISIKGEKNQLAFAPLAENMSSAYYLFLNNCDIDGFDYVLRASKGSFADSITVSNSNIQNCNNGIVLAADEKGDYNAEMVTFENCKFTNIGQNVINFYRGGYDESTIGGYLRVLDSSFEKCGSSEKSGQLLKTRGIINVDISGNTFRNNQVKLIALLWGEKNNHHSENVVTNSGIIKVEQQLKLDILY</sequence>
<dbReference type="SMART" id="SM00710">
    <property type="entry name" value="PbH1"/>
    <property type="match status" value="6"/>
</dbReference>
<dbReference type="CDD" id="cd14251">
    <property type="entry name" value="PL-6"/>
    <property type="match status" value="1"/>
</dbReference>
<name>A0A2Z4G7I7_9BACT</name>
<dbReference type="InterPro" id="IPR006626">
    <property type="entry name" value="PbH1"/>
</dbReference>
<dbReference type="GO" id="GO:0016829">
    <property type="term" value="F:lyase activity"/>
    <property type="evidence" value="ECO:0007669"/>
    <property type="project" value="UniProtKB-KW"/>
</dbReference>
<reference evidence="2 3" key="1">
    <citation type="submission" date="2018-05" db="EMBL/GenBank/DDBJ databases">
        <title>Complete genome sequence of Arcticibacterium luteifluviistationis SM1504T, a cytophagaceae bacterium isolated from Arctic surface seawater.</title>
        <authorList>
            <person name="Li Y."/>
            <person name="Qin Q.-L."/>
        </authorList>
    </citation>
    <scope>NUCLEOTIDE SEQUENCE [LARGE SCALE GENOMIC DNA]</scope>
    <source>
        <strain evidence="2 3">SM1504</strain>
    </source>
</reference>
<dbReference type="InterPro" id="IPR011050">
    <property type="entry name" value="Pectin_lyase_fold/virulence"/>
</dbReference>
<dbReference type="InterPro" id="IPR039513">
    <property type="entry name" value="PL-6"/>
</dbReference>
<dbReference type="OrthoDB" id="6475864at2"/>
<dbReference type="InterPro" id="IPR012334">
    <property type="entry name" value="Pectin_lyas_fold"/>
</dbReference>
<dbReference type="SMR" id="A0A2Z4G7I7"/>
<keyword evidence="3" id="KW-1185">Reference proteome</keyword>
<feature type="signal peptide" evidence="1">
    <location>
        <begin position="1"/>
        <end position="22"/>
    </location>
</feature>
<protein>
    <submittedName>
        <fullName evidence="2">Alginate lyase</fullName>
    </submittedName>
</protein>
<dbReference type="SUPFAM" id="SSF51126">
    <property type="entry name" value="Pectin lyase-like"/>
    <property type="match status" value="2"/>
</dbReference>
<dbReference type="AlphaFoldDB" id="A0A2Z4G7I7"/>
<dbReference type="Proteomes" id="UP000249873">
    <property type="component" value="Chromosome"/>
</dbReference>
<evidence type="ECO:0000313" key="3">
    <source>
        <dbReference type="Proteomes" id="UP000249873"/>
    </source>
</evidence>
<accession>A0A2Z4G7I7</accession>
<keyword evidence="1" id="KW-0732">Signal</keyword>
<dbReference type="RefSeq" id="WP_111370219.1">
    <property type="nucleotide sequence ID" value="NZ_CP029480.1"/>
</dbReference>
<feature type="chain" id="PRO_5016328541" evidence="1">
    <location>
        <begin position="23"/>
        <end position="769"/>
    </location>
</feature>